<dbReference type="Pfam" id="PF06725">
    <property type="entry name" value="3D"/>
    <property type="match status" value="1"/>
</dbReference>
<dbReference type="Gene3D" id="2.40.240.50">
    <property type="entry name" value="Barwin-like endoglucanases"/>
    <property type="match status" value="1"/>
</dbReference>
<dbReference type="CDD" id="cd14668">
    <property type="entry name" value="mlta_B"/>
    <property type="match status" value="1"/>
</dbReference>
<feature type="chain" id="PRO_5012531680" description="peptidoglycan lytic exotransglycosylase" evidence="6">
    <location>
        <begin position="29"/>
        <end position="409"/>
    </location>
</feature>
<dbReference type="GO" id="GO:0008933">
    <property type="term" value="F:peptidoglycan lytic transglycosylase activity"/>
    <property type="evidence" value="ECO:0007669"/>
    <property type="project" value="TreeGrafter"/>
</dbReference>
<feature type="domain" description="Lytic transglycosylase MltA" evidence="7">
    <location>
        <begin position="143"/>
        <end position="300"/>
    </location>
</feature>
<reference evidence="8 9" key="1">
    <citation type="submission" date="2017-04" db="EMBL/GenBank/DDBJ databases">
        <authorList>
            <person name="Afonso C.L."/>
            <person name="Miller P.J."/>
            <person name="Scott M.A."/>
            <person name="Spackman E."/>
            <person name="Goraichik I."/>
            <person name="Dimitrov K.M."/>
            <person name="Suarez D.L."/>
            <person name="Swayne D.E."/>
        </authorList>
    </citation>
    <scope>NUCLEOTIDE SEQUENCE [LARGE SCALE GENOMIC DNA]</scope>
    <source>
        <strain evidence="8 9">USBA 355</strain>
    </source>
</reference>
<dbReference type="InterPro" id="IPR026044">
    <property type="entry name" value="MltA"/>
</dbReference>
<evidence type="ECO:0000256" key="2">
    <source>
        <dbReference type="ARBA" id="ARBA00012587"/>
    </source>
</evidence>
<dbReference type="AlphaFoldDB" id="A0A1Y6BFU7"/>
<sequence length="409" mass="43634">MASPRPAPARAAASLRLAALVLCGALLAACSRETPAPPEPSAGYQPSDFAALPGWRDDDLLAALPALERSCGRLAGLDGDAAVGPAALRLRAADWRPLCQSLRGFHGDGATLREVLEWHLQPVAVTDQGGDPEGTFTGYYESELSGAEKPGPGYRVPLLGPPPGLALDTIGGGWFSGPAQQVWRFDAGREREPVPDRAAIETGALKGYAKPILWLADPVEAHILHIQGSGRVRLPDGRVVQVGYAGSNGKAFTGIARVLLDEGLITPGQASMQQVRAWLKAHPEQARTLMRRNARYIFFKRIEGPGPIGAEGVALTPGRSLAVDTRFVPLGAPLWLDTRWPAGDRPLRRLVVAQDVGSAIKGQVRGDFFFGAGEQAFQLAGRMKRDGRYWLLLPRRALARRVAAAVGGD</sequence>
<evidence type="ECO:0000259" key="7">
    <source>
        <dbReference type="SMART" id="SM00925"/>
    </source>
</evidence>
<dbReference type="Proteomes" id="UP000192917">
    <property type="component" value="Unassembled WGS sequence"/>
</dbReference>
<keyword evidence="6" id="KW-0732">Signal</keyword>
<keyword evidence="4" id="KW-0961">Cell wall biogenesis/degradation</keyword>
<evidence type="ECO:0000256" key="3">
    <source>
        <dbReference type="ARBA" id="ARBA00023239"/>
    </source>
</evidence>
<dbReference type="CDD" id="cd14485">
    <property type="entry name" value="mltA_like_LT_A"/>
    <property type="match status" value="1"/>
</dbReference>
<dbReference type="GO" id="GO:0019867">
    <property type="term" value="C:outer membrane"/>
    <property type="evidence" value="ECO:0007669"/>
    <property type="project" value="InterPro"/>
</dbReference>
<dbReference type="GO" id="GO:0004553">
    <property type="term" value="F:hydrolase activity, hydrolyzing O-glycosyl compounds"/>
    <property type="evidence" value="ECO:0007669"/>
    <property type="project" value="InterPro"/>
</dbReference>
<dbReference type="STRING" id="560819.SAMN05428998_104179"/>
<dbReference type="InterPro" id="IPR005300">
    <property type="entry name" value="MltA_B"/>
</dbReference>
<name>A0A1Y6BFU7_9PROT</name>
<dbReference type="RefSeq" id="WP_085121879.1">
    <property type="nucleotide sequence ID" value="NZ_FWZX01000004.1"/>
</dbReference>
<keyword evidence="3" id="KW-0456">Lyase</keyword>
<evidence type="ECO:0000256" key="4">
    <source>
        <dbReference type="ARBA" id="ARBA00023316"/>
    </source>
</evidence>
<dbReference type="Pfam" id="PF03562">
    <property type="entry name" value="MltA"/>
    <property type="match status" value="1"/>
</dbReference>
<feature type="signal peptide" evidence="6">
    <location>
        <begin position="1"/>
        <end position="28"/>
    </location>
</feature>
<protein>
    <recommendedName>
        <fullName evidence="2">peptidoglycan lytic exotransglycosylase</fullName>
        <ecNumber evidence="2">4.2.2.n1</ecNumber>
    </recommendedName>
    <alternativeName>
        <fullName evidence="5">Murein hydrolase A</fullName>
    </alternativeName>
</protein>
<accession>A0A1Y6BFU7</accession>
<organism evidence="8 9">
    <name type="scientific">Tistlia consotensis USBA 355</name>
    <dbReference type="NCBI Taxonomy" id="560819"/>
    <lineage>
        <taxon>Bacteria</taxon>
        <taxon>Pseudomonadati</taxon>
        <taxon>Pseudomonadota</taxon>
        <taxon>Alphaproteobacteria</taxon>
        <taxon>Rhodospirillales</taxon>
        <taxon>Rhodovibrionaceae</taxon>
        <taxon>Tistlia</taxon>
    </lineage>
</organism>
<dbReference type="PIRSF" id="PIRSF019422">
    <property type="entry name" value="MltA"/>
    <property type="match status" value="1"/>
</dbReference>
<dbReference type="EC" id="4.2.2.n1" evidence="2"/>
<dbReference type="Gene3D" id="2.40.40.10">
    <property type="entry name" value="RlpA-like domain"/>
    <property type="match status" value="1"/>
</dbReference>
<dbReference type="PANTHER" id="PTHR30124">
    <property type="entry name" value="MEMBRANE-BOUND LYTIC MUREIN TRANSGLYCOSYLASE A"/>
    <property type="match status" value="1"/>
</dbReference>
<dbReference type="SMART" id="SM00925">
    <property type="entry name" value="MltA"/>
    <property type="match status" value="1"/>
</dbReference>
<evidence type="ECO:0000256" key="6">
    <source>
        <dbReference type="SAM" id="SignalP"/>
    </source>
</evidence>
<dbReference type="PROSITE" id="PS51257">
    <property type="entry name" value="PROKAR_LIPOPROTEIN"/>
    <property type="match status" value="1"/>
</dbReference>
<comment type="catalytic activity">
    <reaction evidence="1">
        <text>Exolytic cleavage of the (1-&gt;4)-beta-glycosidic linkage between N-acetylmuramic acid (MurNAc) and N-acetylglucosamine (GlcNAc) residues in peptidoglycan, from either the reducing or the non-reducing ends of the peptidoglycan chains, with concomitant formation of a 1,6-anhydrobond in the MurNAc residue.</text>
        <dbReference type="EC" id="4.2.2.n1"/>
    </reaction>
</comment>
<evidence type="ECO:0000313" key="8">
    <source>
        <dbReference type="EMBL" id="SMF08907.1"/>
    </source>
</evidence>
<evidence type="ECO:0000256" key="1">
    <source>
        <dbReference type="ARBA" id="ARBA00001420"/>
    </source>
</evidence>
<keyword evidence="9" id="KW-1185">Reference proteome</keyword>
<dbReference type="GO" id="GO:0009254">
    <property type="term" value="P:peptidoglycan turnover"/>
    <property type="evidence" value="ECO:0007669"/>
    <property type="project" value="InterPro"/>
</dbReference>
<dbReference type="SUPFAM" id="SSF50685">
    <property type="entry name" value="Barwin-like endoglucanases"/>
    <property type="match status" value="1"/>
</dbReference>
<dbReference type="InterPro" id="IPR010611">
    <property type="entry name" value="3D_dom"/>
</dbReference>
<evidence type="ECO:0000313" key="9">
    <source>
        <dbReference type="Proteomes" id="UP000192917"/>
    </source>
</evidence>
<proteinExistence type="predicted"/>
<dbReference type="GO" id="GO:0009253">
    <property type="term" value="P:peptidoglycan catabolic process"/>
    <property type="evidence" value="ECO:0007669"/>
    <property type="project" value="TreeGrafter"/>
</dbReference>
<dbReference type="PANTHER" id="PTHR30124:SF0">
    <property type="entry name" value="MEMBRANE-BOUND LYTIC MUREIN TRANSGLYCOSYLASE A"/>
    <property type="match status" value="1"/>
</dbReference>
<evidence type="ECO:0000256" key="5">
    <source>
        <dbReference type="ARBA" id="ARBA00030918"/>
    </source>
</evidence>
<dbReference type="EMBL" id="FWZX01000004">
    <property type="protein sequence ID" value="SMF08907.1"/>
    <property type="molecule type" value="Genomic_DNA"/>
</dbReference>
<dbReference type="GO" id="GO:0071555">
    <property type="term" value="P:cell wall organization"/>
    <property type="evidence" value="ECO:0007669"/>
    <property type="project" value="UniProtKB-KW"/>
</dbReference>
<gene>
    <name evidence="8" type="ORF">SAMN05428998_104179</name>
</gene>
<dbReference type="InterPro" id="IPR036908">
    <property type="entry name" value="RlpA-like_sf"/>
</dbReference>